<evidence type="ECO:0000259" key="3">
    <source>
        <dbReference type="SMART" id="SM01349"/>
    </source>
</evidence>
<feature type="compositionally biased region" description="Low complexity" evidence="2">
    <location>
        <begin position="1565"/>
        <end position="1660"/>
    </location>
</feature>
<gene>
    <name evidence="4" type="ORF">TTHERM_00441910</name>
</gene>
<dbReference type="eggNOG" id="ENOG502SHB0">
    <property type="taxonomic scope" value="Eukaryota"/>
</dbReference>
<dbReference type="GO" id="GO:0046785">
    <property type="term" value="P:microtubule polymerization"/>
    <property type="evidence" value="ECO:0007669"/>
    <property type="project" value="InterPro"/>
</dbReference>
<feature type="compositionally biased region" description="Low complexity" evidence="2">
    <location>
        <begin position="1491"/>
        <end position="1501"/>
    </location>
</feature>
<dbReference type="KEGG" id="tet:TTHERM_00441910"/>
<feature type="coiled-coil region" evidence="1">
    <location>
        <begin position="651"/>
        <end position="711"/>
    </location>
</feature>
<protein>
    <recommendedName>
        <fullName evidence="3">TOG domain-containing protein</fullName>
    </recommendedName>
</protein>
<keyword evidence="1" id="KW-0175">Coiled coil</keyword>
<dbReference type="EMBL" id="GG662665">
    <property type="protein sequence ID" value="EAR85442.2"/>
    <property type="molecule type" value="Genomic_DNA"/>
</dbReference>
<dbReference type="InterPro" id="IPR045110">
    <property type="entry name" value="XMAP215"/>
</dbReference>
<feature type="region of interest" description="Disordered" evidence="2">
    <location>
        <begin position="1823"/>
        <end position="1851"/>
    </location>
</feature>
<feature type="region of interest" description="Disordered" evidence="2">
    <location>
        <begin position="1044"/>
        <end position="1089"/>
    </location>
</feature>
<dbReference type="SMART" id="SM01349">
    <property type="entry name" value="TOG"/>
    <property type="match status" value="1"/>
</dbReference>
<feature type="compositionally biased region" description="Low complexity" evidence="2">
    <location>
        <begin position="1514"/>
        <end position="1525"/>
    </location>
</feature>
<evidence type="ECO:0000313" key="4">
    <source>
        <dbReference type="EMBL" id="EAR85442.2"/>
    </source>
</evidence>
<dbReference type="RefSeq" id="XP_001033105.2">
    <property type="nucleotide sequence ID" value="XM_001033105.2"/>
</dbReference>
<feature type="region of interest" description="Disordered" evidence="2">
    <location>
        <begin position="1363"/>
        <end position="1386"/>
    </location>
</feature>
<dbReference type="GO" id="GO:0007051">
    <property type="term" value="P:spindle organization"/>
    <property type="evidence" value="ECO:0007669"/>
    <property type="project" value="InterPro"/>
</dbReference>
<evidence type="ECO:0000256" key="2">
    <source>
        <dbReference type="SAM" id="MobiDB-lite"/>
    </source>
</evidence>
<dbReference type="OrthoDB" id="292109at2759"/>
<accession>I7M6L7</accession>
<name>I7M6L7_TETTS</name>
<dbReference type="GO" id="GO:0061863">
    <property type="term" value="F:microtubule plus end polymerase"/>
    <property type="evidence" value="ECO:0007669"/>
    <property type="project" value="InterPro"/>
</dbReference>
<feature type="domain" description="TOG" evidence="3">
    <location>
        <begin position="55"/>
        <end position="300"/>
    </location>
</feature>
<dbReference type="GO" id="GO:0030951">
    <property type="term" value="P:establishment or maintenance of microtubule cytoskeleton polarity"/>
    <property type="evidence" value="ECO:0007669"/>
    <property type="project" value="InterPro"/>
</dbReference>
<organism evidence="4 5">
    <name type="scientific">Tetrahymena thermophila (strain SB210)</name>
    <dbReference type="NCBI Taxonomy" id="312017"/>
    <lineage>
        <taxon>Eukaryota</taxon>
        <taxon>Sar</taxon>
        <taxon>Alveolata</taxon>
        <taxon>Ciliophora</taxon>
        <taxon>Intramacronucleata</taxon>
        <taxon>Oligohymenophorea</taxon>
        <taxon>Hymenostomatida</taxon>
        <taxon>Tetrahymenina</taxon>
        <taxon>Tetrahymenidae</taxon>
        <taxon>Tetrahymena</taxon>
    </lineage>
</organism>
<dbReference type="InterPro" id="IPR034085">
    <property type="entry name" value="TOG"/>
</dbReference>
<feature type="compositionally biased region" description="Low complexity" evidence="2">
    <location>
        <begin position="937"/>
        <end position="956"/>
    </location>
</feature>
<dbReference type="InParanoid" id="I7M6L7"/>
<keyword evidence="5" id="KW-1185">Reference proteome</keyword>
<feature type="region of interest" description="Disordered" evidence="2">
    <location>
        <begin position="1693"/>
        <end position="1727"/>
    </location>
</feature>
<sequence>MEGSPYSNQGYQSQYQYKSNQFNSAIAMSNNNDYYEESVSKYDSEYNQSSQQTFQISQEQKNLPTLEKIQCNQWQLRKIGYQEIQQVFQGKQLQNNDMNGQNLNDLSLENYAPWLKNIINEKNLFALSEGLKAIEIYIGNYKGSMSNQVLKYYVGDLIEKAPLLKPLQQQMASSIICNSLLKGDAQFVVSEIIKRLDSTQPKIVLFGLQLIKLNLEYQLATQEIILLDETMRQLFKSNLSVLKNTNKDIRSTAIENLKLIYIQSKESYEEISKAFLSGQRSVHQKEIQDIFKKAKKVVSKNLQVKLIQEEMQKNLDNEKINKQVISKGQKVDLQAIIPEKFLEIPSFQQPNQKKNKLEEMWQNIEKLIVNQVQVYNYKDNKDYSNIYKILIGCLEESNFLIFSEALKCVQSLMKVMKNGIPFPILKHFLLLILDKFRGPKARQYNQIVWQALDDCYFNQCCTNEQLIDILLTQCDNEKNLHMRIGCINWLGGRFIPHSLEIVKDSLDLLNMDAQIQTQRGEKLQKLIDTVDKKIEQILKKALNLQLKESCQYLLARKANEYFNEYDKENTNSQNYQESYPSNNLSSQNVKQMNKQSANSQQQGGIVNQQGKSNQAPQKQVENVNLLDRDYDDEDNLQKQKPQKQQQQNQNISNLLEDFDDFNDNVQNYNQDIQSNDSRLKTEGNNSRVLLNKDQETIAQSIQNELHNLNQLILKQCKIQQMEVFCQDFLNWLQNIQSDDMQAIQDLCVSYLFAFSCAVSSNKNDIKSSHYDKASELVCNSFIIMNKSCVSVNQENIQREIEVICGILYYGHNQRINQLFDSAYFVCSLEKLLQTTHNIVKKYQINKSLSLFISWISQKLDKTTKDIDMKLLQSLLNTLEFYDEQTDGKYRILVDSINFKIDFQNQRSYGQPQNFNRQNAHKNTKEEYNNTPNQNQKYVQNQKQQTYQSEQNEYYDSQQEEEQLEEYSNNKQKSNQVVNYNSNQNTSRQQQQQQQQPNNSLIQNSTQSLSKQIEADLNRDFETGIENLVAYLQEINEIQNISIQQESNRNVSKKDVSPSKNQNSISPGRPWRRGIGRESNNQTPSRAAEQQLREIRHLAEKVCQMTNSDDLIMCQQSFYAILQIKHSLLQISQHPNQQMEYLFFNVFNNICRQSFKTIEQKQLLREFVTQLEQNVYKQVIYTAYKNAFSIILKNYNSFAQNYLINVFMHLVYKISDDQNIQVQIQIDLRDVQYFVESIVYCLSEQGLYQMGHEIMQKLFTEYDNNTLKRIFETELVNSMKYYQVYEEWQKDFINIDSSAIQHAEDHNNITDISNNNMHLDLYAELKNNNNNRDHSNDKSLASILLRNDEIKSDLPKQNLIYNQNKQGINAKSPIQNVRQSTENMQGMKKNELQQQNFQQHYQRNILEDDFMNEQQHFEQVQYQQNHNFNRNKSNSNNSGPTPSNQGNRVSQNSVDINVYNTNQNSVGMISEESILNYYPSTQSQRGNNILVSNYNSNGGNNNIFNRPPQPQQGSNHNINSTNNLNNQHLLNSNNILQDGSVYSNNQLNLDYSNSILDSINLNQQAQNGNPHSINNNNNNNSSNQRNYQQQQQKQQIYNNNNNNNRSFPNLANQNNNNSSNSSISRITNNTDLQINQQQPQLKQQNDQYNFNQNNSNNNNRSLINNYLTQEQHDAKILKQLNEIQQQNSQIVGISSSNLTNPNQKNQQDAKNSPINNKNQQHRNASVEGVNQSSLYDYLRENQDNNSSNLFDGQERVISQPNSNIKMYKTNRNNISNSISVSQFATNQNNQKNQNVNLANYDSVEDHTIPSTIRNPHQNILDYEETGTNEPGSAERYSGMNSRLPKSGQKQKLTNRHDLNSVSPIIKQIDQLSSNRHYYVSQDGKLNFSDMSYLLPTGMKQPQNFHTIQQYNSNGQQDEVWHLRYQEERDLHQRTKENLQKIQQDIQEKQKQESELLQKLEEEKKEKQLLSAQISQLQNQSLQQNISRTTTYDSQQTEASKVNGVSLQEQYISYNSRNAITNHAKSPFELVPQRTKEKTDCIKQLQEILLTSEQLYNDLGEQIILHYEGLEEVIDKIDFVIDLKLAIVDKVLLENMSENNFRIILMITLRLCTSQTTQKEIYADKDQRTYRQNDLTKELQTLLDNLLSAKSVSTVLISGLKILNSCVPQDLQTVYSKNEKMLYRLILKCLEKLLGCYDDKKELRVFEVLTEIYKFFKCHPPENLNEQLPCLKDLEFIFRSLKTLSDQMVSANHEMASEFVEFIMSKHRKSVYLDYLQSLVYKINESIKESQIYKNQILKSD</sequence>
<feature type="region of interest" description="Disordered" evidence="2">
    <location>
        <begin position="1427"/>
        <end position="1449"/>
    </location>
</feature>
<proteinExistence type="predicted"/>
<dbReference type="GO" id="GO:0051010">
    <property type="term" value="F:microtubule plus-end binding"/>
    <property type="evidence" value="ECO:0007669"/>
    <property type="project" value="InterPro"/>
</dbReference>
<dbReference type="PANTHER" id="PTHR12609">
    <property type="entry name" value="MICROTUBULE ASSOCIATED PROTEIN XMAP215"/>
    <property type="match status" value="1"/>
</dbReference>
<feature type="coiled-coil region" evidence="1">
    <location>
        <begin position="1923"/>
        <end position="1978"/>
    </location>
</feature>
<dbReference type="SUPFAM" id="SSF48371">
    <property type="entry name" value="ARM repeat"/>
    <property type="match status" value="1"/>
</dbReference>
<dbReference type="STRING" id="312017.I7M6L7"/>
<feature type="compositionally biased region" description="Low complexity" evidence="2">
    <location>
        <begin position="1427"/>
        <end position="1446"/>
    </location>
</feature>
<feature type="compositionally biased region" description="Polar residues" evidence="2">
    <location>
        <begin position="1363"/>
        <end position="1383"/>
    </location>
</feature>
<dbReference type="Gene3D" id="1.25.10.10">
    <property type="entry name" value="Leucine-rich Repeat Variant"/>
    <property type="match status" value="2"/>
</dbReference>
<dbReference type="InterPro" id="IPR011989">
    <property type="entry name" value="ARM-like"/>
</dbReference>
<feature type="region of interest" description="Disordered" evidence="2">
    <location>
        <begin position="570"/>
        <end position="619"/>
    </location>
</feature>
<evidence type="ECO:0000256" key="1">
    <source>
        <dbReference type="SAM" id="Coils"/>
    </source>
</evidence>
<evidence type="ECO:0000313" key="5">
    <source>
        <dbReference type="Proteomes" id="UP000009168"/>
    </source>
</evidence>
<feature type="compositionally biased region" description="Low complexity" evidence="2">
    <location>
        <begin position="965"/>
        <end position="1004"/>
    </location>
</feature>
<feature type="region of interest" description="Disordered" evidence="2">
    <location>
        <begin position="1487"/>
        <end position="1525"/>
    </location>
</feature>
<dbReference type="InterPro" id="IPR016024">
    <property type="entry name" value="ARM-type_fold"/>
</dbReference>
<dbReference type="GeneID" id="7843303"/>
<feature type="region of interest" description="Disordered" evidence="2">
    <location>
        <begin position="1563"/>
        <end position="1660"/>
    </location>
</feature>
<reference evidence="5" key="1">
    <citation type="journal article" date="2006" name="PLoS Biol.">
        <title>Macronuclear genome sequence of the ciliate Tetrahymena thermophila, a model eukaryote.</title>
        <authorList>
            <person name="Eisen J.A."/>
            <person name="Coyne R.S."/>
            <person name="Wu M."/>
            <person name="Wu D."/>
            <person name="Thiagarajan M."/>
            <person name="Wortman J.R."/>
            <person name="Badger J.H."/>
            <person name="Ren Q."/>
            <person name="Amedeo P."/>
            <person name="Jones K.M."/>
            <person name="Tallon L.J."/>
            <person name="Delcher A.L."/>
            <person name="Salzberg S.L."/>
            <person name="Silva J.C."/>
            <person name="Haas B.J."/>
            <person name="Majoros W.H."/>
            <person name="Farzad M."/>
            <person name="Carlton J.M."/>
            <person name="Smith R.K. Jr."/>
            <person name="Garg J."/>
            <person name="Pearlman R.E."/>
            <person name="Karrer K.M."/>
            <person name="Sun L."/>
            <person name="Manning G."/>
            <person name="Elde N.C."/>
            <person name="Turkewitz A.P."/>
            <person name="Asai D.J."/>
            <person name="Wilkes D.E."/>
            <person name="Wang Y."/>
            <person name="Cai H."/>
            <person name="Collins K."/>
            <person name="Stewart B.A."/>
            <person name="Lee S.R."/>
            <person name="Wilamowska K."/>
            <person name="Weinberg Z."/>
            <person name="Ruzzo W.L."/>
            <person name="Wloga D."/>
            <person name="Gaertig J."/>
            <person name="Frankel J."/>
            <person name="Tsao C.-C."/>
            <person name="Gorovsky M.A."/>
            <person name="Keeling P.J."/>
            <person name="Waller R.F."/>
            <person name="Patron N.J."/>
            <person name="Cherry J.M."/>
            <person name="Stover N.A."/>
            <person name="Krieger C.J."/>
            <person name="del Toro C."/>
            <person name="Ryder H.F."/>
            <person name="Williamson S.C."/>
            <person name="Barbeau R.A."/>
            <person name="Hamilton E.P."/>
            <person name="Orias E."/>
        </authorList>
    </citation>
    <scope>NUCLEOTIDE SEQUENCE [LARGE SCALE GENOMIC DNA]</scope>
    <source>
        <strain evidence="5">SB210</strain>
    </source>
</reference>
<feature type="region of interest" description="Disordered" evidence="2">
    <location>
        <begin position="937"/>
        <end position="1006"/>
    </location>
</feature>
<dbReference type="Proteomes" id="UP000009168">
    <property type="component" value="Unassembled WGS sequence"/>
</dbReference>